<proteinExistence type="predicted"/>
<dbReference type="Gene3D" id="1.20.120.20">
    <property type="entry name" value="Apolipoprotein"/>
    <property type="match status" value="1"/>
</dbReference>
<feature type="compositionally biased region" description="Polar residues" evidence="1">
    <location>
        <begin position="398"/>
        <end position="410"/>
    </location>
</feature>
<protein>
    <submittedName>
        <fullName evidence="2">Uncharacterized protein</fullName>
    </submittedName>
</protein>
<feature type="compositionally biased region" description="Polar residues" evidence="1">
    <location>
        <begin position="597"/>
        <end position="609"/>
    </location>
</feature>
<dbReference type="Proteomes" id="UP001347796">
    <property type="component" value="Unassembled WGS sequence"/>
</dbReference>
<feature type="compositionally biased region" description="Polar residues" evidence="1">
    <location>
        <begin position="616"/>
        <end position="625"/>
    </location>
</feature>
<evidence type="ECO:0000256" key="1">
    <source>
        <dbReference type="SAM" id="MobiDB-lite"/>
    </source>
</evidence>
<dbReference type="AlphaFoldDB" id="A0AAN8JYQ8"/>
<evidence type="ECO:0000313" key="3">
    <source>
        <dbReference type="Proteomes" id="UP001347796"/>
    </source>
</evidence>
<feature type="region of interest" description="Disordered" evidence="1">
    <location>
        <begin position="530"/>
        <end position="559"/>
    </location>
</feature>
<feature type="region of interest" description="Disordered" evidence="1">
    <location>
        <begin position="391"/>
        <end position="416"/>
    </location>
</feature>
<reference evidence="2 3" key="1">
    <citation type="submission" date="2024-01" db="EMBL/GenBank/DDBJ databases">
        <title>The genome of the rayed Mediterranean limpet Patella caerulea (Linnaeus, 1758).</title>
        <authorList>
            <person name="Anh-Thu Weber A."/>
            <person name="Halstead-Nussloch G."/>
        </authorList>
    </citation>
    <scope>NUCLEOTIDE SEQUENCE [LARGE SCALE GENOMIC DNA]</scope>
    <source>
        <strain evidence="2">AATW-2023a</strain>
        <tissue evidence="2">Whole specimen</tissue>
    </source>
</reference>
<name>A0AAN8JYQ8_PATCE</name>
<comment type="caution">
    <text evidence="2">The sequence shown here is derived from an EMBL/GenBank/DDBJ whole genome shotgun (WGS) entry which is preliminary data.</text>
</comment>
<organism evidence="2 3">
    <name type="scientific">Patella caerulea</name>
    <name type="common">Rayed Mediterranean limpet</name>
    <dbReference type="NCBI Taxonomy" id="87958"/>
    <lineage>
        <taxon>Eukaryota</taxon>
        <taxon>Metazoa</taxon>
        <taxon>Spiralia</taxon>
        <taxon>Lophotrochozoa</taxon>
        <taxon>Mollusca</taxon>
        <taxon>Gastropoda</taxon>
        <taxon>Patellogastropoda</taxon>
        <taxon>Patelloidea</taxon>
        <taxon>Patellidae</taxon>
        <taxon>Patella</taxon>
    </lineage>
</organism>
<gene>
    <name evidence="2" type="ORF">SNE40_008376</name>
</gene>
<evidence type="ECO:0000313" key="2">
    <source>
        <dbReference type="EMBL" id="KAK6186316.1"/>
    </source>
</evidence>
<feature type="region of interest" description="Disordered" evidence="1">
    <location>
        <begin position="573"/>
        <end position="625"/>
    </location>
</feature>
<keyword evidence="3" id="KW-1185">Reference proteome</keyword>
<feature type="compositionally biased region" description="Polar residues" evidence="1">
    <location>
        <begin position="531"/>
        <end position="551"/>
    </location>
</feature>
<sequence>MENCCSIERAIADEMIRKSATSQKQGYSTKDEPNAPVIIDSFAERNIQILRRDEVIDQLESDISSEDIHFTLEGHNCPIIKSNEHPESSHREANIEPNMELIHQGLEPNTATQQSLEPNMALIQQGLEPNIELIQQGLEPNIELIQQGLEPNIELIQQGLEPNIELIQQGLEPDHINTQSREGSVKPPQLQICELGVVVEQLIDELIHHSLDVNLLTTEQCEHYSESCEQQHQTEPILFHAKPTEKAHQIENILVDLNSSEQTMSRKCRAEINIPKTEPNENALETSEHPPGIFNTEPNEHDLETSEHAPDISYAEPIGHKLQPNEHDLEQNVCNTEQNEHDLVPYEHALDQNEQDLVPCEHDLEPIEHDLEPNLCNAEPNTSNTGQLKVTGAIETGPRQNSSTAEQLNPSRFDDDQLEGVLSGAQAAGNDQGKEEVKNVIAQLIELSLDIHLSMTEQGGRKFHPSVSEPSELCPDKVSDFTEQNEDLLEKNNYVSHPTECVDLGLKSNENCPPRLKHKSINMRHVYPHRNVSNSSTTDCSLNTEQIGNNQHKSESEHNVTADALITKKQTESNLSAKEQSEHYPSATEQSEHNLKTAEQSADNPTSIDLSAAEDQPQTTDNKLL</sequence>
<dbReference type="SUPFAM" id="SSF58113">
    <property type="entry name" value="Apolipoprotein A-I"/>
    <property type="match status" value="1"/>
</dbReference>
<accession>A0AAN8JYQ8</accession>
<dbReference type="EMBL" id="JAZGQO010000006">
    <property type="protein sequence ID" value="KAK6186316.1"/>
    <property type="molecule type" value="Genomic_DNA"/>
</dbReference>